<proteinExistence type="predicted"/>
<evidence type="ECO:0000256" key="1">
    <source>
        <dbReference type="SAM" id="MobiDB-lite"/>
    </source>
</evidence>
<gene>
    <name evidence="3" type="ORF">HGA05_25510</name>
</gene>
<evidence type="ECO:0000313" key="3">
    <source>
        <dbReference type="EMBL" id="NKY04925.1"/>
    </source>
</evidence>
<reference evidence="3 4" key="1">
    <citation type="submission" date="2020-04" db="EMBL/GenBank/DDBJ databases">
        <title>MicrobeNet Type strains.</title>
        <authorList>
            <person name="Nicholson A.C."/>
        </authorList>
    </citation>
    <scope>NUCLEOTIDE SEQUENCE [LARGE SCALE GENOMIC DNA]</scope>
    <source>
        <strain evidence="3 4">ATCC BAA-14</strain>
    </source>
</reference>
<name>A0A846WTU7_9ACTN</name>
<dbReference type="Pfam" id="PF07929">
    <property type="entry name" value="PRiA4_ORF3"/>
    <property type="match status" value="1"/>
</dbReference>
<organism evidence="3 4">
    <name type="scientific">Gordonia polyisoprenivorans</name>
    <dbReference type="NCBI Taxonomy" id="84595"/>
    <lineage>
        <taxon>Bacteria</taxon>
        <taxon>Bacillati</taxon>
        <taxon>Actinomycetota</taxon>
        <taxon>Actinomycetes</taxon>
        <taxon>Mycobacteriales</taxon>
        <taxon>Gordoniaceae</taxon>
        <taxon>Gordonia</taxon>
    </lineage>
</organism>
<feature type="domain" description="Plasmid pRiA4b Orf3-like" evidence="2">
    <location>
        <begin position="83"/>
        <end position="177"/>
    </location>
</feature>
<dbReference type="SUPFAM" id="SSF159941">
    <property type="entry name" value="MM3350-like"/>
    <property type="match status" value="1"/>
</dbReference>
<accession>A0A846WTU7</accession>
<comment type="caution">
    <text evidence="3">The sequence shown here is derived from an EMBL/GenBank/DDBJ whole genome shotgun (WGS) entry which is preliminary data.</text>
</comment>
<dbReference type="Gene3D" id="3.10.290.30">
    <property type="entry name" value="MM3350-like"/>
    <property type="match status" value="1"/>
</dbReference>
<dbReference type="Proteomes" id="UP000563898">
    <property type="component" value="Unassembled WGS sequence"/>
</dbReference>
<dbReference type="InterPro" id="IPR012912">
    <property type="entry name" value="Plasmid_pRiA4b_Orf3-like"/>
</dbReference>
<dbReference type="EMBL" id="JAAXPC010000025">
    <property type="protein sequence ID" value="NKY04925.1"/>
    <property type="molecule type" value="Genomic_DNA"/>
</dbReference>
<feature type="compositionally biased region" description="Basic residues" evidence="1">
    <location>
        <begin position="21"/>
        <end position="36"/>
    </location>
</feature>
<evidence type="ECO:0000259" key="2">
    <source>
        <dbReference type="Pfam" id="PF07929"/>
    </source>
</evidence>
<protein>
    <recommendedName>
        <fullName evidence="2">Plasmid pRiA4b Orf3-like domain-containing protein</fullName>
    </recommendedName>
</protein>
<dbReference type="InterPro" id="IPR024047">
    <property type="entry name" value="MM3350-like_sf"/>
</dbReference>
<feature type="region of interest" description="Disordered" evidence="1">
    <location>
        <begin position="1"/>
        <end position="36"/>
    </location>
</feature>
<sequence length="237" mass="27017">MSVPTDIVTGMGRQSIDKSARRARRKARRGTAGRAQNMRRHNHIRPPLSSHHLDEDRFLAWDADSEDDLYPDDGEYLDDEYPVLTLRVELVENSRVVRWRRVVMPGEVLLSELAECIQLIFDGRPVADFEFADGTRRYRRYDIPSEFVEQTARNVHPAQIFDIGWILKPPGTQLHYVHATPGEREQGSAARTFTITTEGVEWCTGESELIDIAAGGPDHCDPDVEYGRLLELLDEFG</sequence>
<evidence type="ECO:0000313" key="4">
    <source>
        <dbReference type="Proteomes" id="UP000563898"/>
    </source>
</evidence>
<dbReference type="AlphaFoldDB" id="A0A846WTU7"/>